<dbReference type="AlphaFoldDB" id="A0A7Y6ILP8"/>
<evidence type="ECO:0000256" key="8">
    <source>
        <dbReference type="ARBA" id="ARBA00023136"/>
    </source>
</evidence>
<feature type="transmembrane region" description="Helical" evidence="9">
    <location>
        <begin position="255"/>
        <end position="277"/>
    </location>
</feature>
<evidence type="ECO:0000256" key="5">
    <source>
        <dbReference type="ARBA" id="ARBA00022777"/>
    </source>
</evidence>
<reference evidence="12 13" key="1">
    <citation type="submission" date="2020-06" db="EMBL/GenBank/DDBJ databases">
        <authorList>
            <person name="Chanama M."/>
        </authorList>
    </citation>
    <scope>NUCLEOTIDE SEQUENCE [LARGE SCALE GENOMIC DNA]</scope>
    <source>
        <strain evidence="12 13">TBRC6557</strain>
    </source>
</reference>
<keyword evidence="5" id="KW-0418">Kinase</keyword>
<keyword evidence="7" id="KW-0902">Two-component regulatory system</keyword>
<feature type="transmembrane region" description="Helical" evidence="9">
    <location>
        <begin position="115"/>
        <end position="137"/>
    </location>
</feature>
<comment type="subcellular location">
    <subcellularLocation>
        <location evidence="1">Cell membrane</location>
        <topology evidence="1">Multi-pass membrane protein</topology>
    </subcellularLocation>
</comment>
<feature type="transmembrane region" description="Helical" evidence="9">
    <location>
        <begin position="53"/>
        <end position="72"/>
    </location>
</feature>
<feature type="domain" description="Histidine kinase/HSP90-like ATPase" evidence="10">
    <location>
        <begin position="579"/>
        <end position="662"/>
    </location>
</feature>
<comment type="caution">
    <text evidence="12">The sequence shown here is derived from an EMBL/GenBank/DDBJ whole genome shotgun (WGS) entry which is preliminary data.</text>
</comment>
<dbReference type="EMBL" id="JABWGO010000001">
    <property type="protein sequence ID" value="NUW40574.1"/>
    <property type="molecule type" value="Genomic_DNA"/>
</dbReference>
<accession>A0A7Y6ILP8</accession>
<dbReference type="PANTHER" id="PTHR24421:SF37">
    <property type="entry name" value="SENSOR HISTIDINE KINASE NARS"/>
    <property type="match status" value="1"/>
</dbReference>
<evidence type="ECO:0000256" key="7">
    <source>
        <dbReference type="ARBA" id="ARBA00023012"/>
    </source>
</evidence>
<dbReference type="InterPro" id="IPR029016">
    <property type="entry name" value="GAF-like_dom_sf"/>
</dbReference>
<keyword evidence="13" id="KW-1185">Reference proteome</keyword>
<evidence type="ECO:0000256" key="4">
    <source>
        <dbReference type="ARBA" id="ARBA00022692"/>
    </source>
</evidence>
<name>A0A7Y6ILP8_9ACTN</name>
<dbReference type="CDD" id="cd16917">
    <property type="entry name" value="HATPase_UhpB-NarQ-NarX-like"/>
    <property type="match status" value="1"/>
</dbReference>
<feature type="transmembrane region" description="Helical" evidence="9">
    <location>
        <begin position="149"/>
        <end position="172"/>
    </location>
</feature>
<evidence type="ECO:0000313" key="12">
    <source>
        <dbReference type="EMBL" id="NUW40574.1"/>
    </source>
</evidence>
<proteinExistence type="predicted"/>
<keyword evidence="6 9" id="KW-1133">Transmembrane helix</keyword>
<keyword evidence="2" id="KW-1003">Cell membrane</keyword>
<dbReference type="InterPro" id="IPR011712">
    <property type="entry name" value="Sig_transdc_His_kin_sub3_dim/P"/>
</dbReference>
<dbReference type="InterPro" id="IPR036890">
    <property type="entry name" value="HATPase_C_sf"/>
</dbReference>
<evidence type="ECO:0000256" key="6">
    <source>
        <dbReference type="ARBA" id="ARBA00022989"/>
    </source>
</evidence>
<evidence type="ECO:0000259" key="10">
    <source>
        <dbReference type="Pfam" id="PF02518"/>
    </source>
</evidence>
<sequence length="664" mass="68348">MLTVIGAGAGPVPLEARTSAGGPARALPTVIALTAAGGSITGSVLESGVPVPLSQGLFIAAGMPLPLLAWLIATRRPDNRFGRLLLAVALCFGMGGLGAGYLLRFGVTAPGAGLALVAAALFGVHYGLVWIFVPLLFPDGRLPSPRWRPLAWIGGLCIAVRALGVLFAPGAVDHGVPAANPLALPGAAGSAASAMAVAGTVATPVIAACALGSLAFRRRSAPPAERLPLRWLAGGVLLNAAGFVAILVAGDGNAYWSGLAVLSLLGAVPAALGVALVRHRLLDIRVVVRGSFAYGTLWAAIALLYVTVATVFGVVAGERLPVAVAVALAVLITLVFQPIRARLETLADRLVFGARPSAAQVLAQAGTVLDSLTESGGQLQHLAHVARSALGTTWVLVELDDGTRADAGTVAGEPARTAPIRSEGAEVGRLSCGPKTDGRFADRDDALLPALAAQAGLALRAARLAARLVHAQEGERKRIERNIHDGVQQQIVALIAGLETARALPHRPETLLHLREQARAILEDLRELAAGIYPTALVQGGLAEAVEERCARLPLTVRLAVDDDLRGRRLPGDVEGAAYFTISESLANVLKHADATRVEVRLALDAGRLVVTVSDDGVGFDHRTAALRGLGALADRLSALGGGFDVVSAFGEGTRVSAWTPIDD</sequence>
<feature type="transmembrane region" description="Helical" evidence="9">
    <location>
        <begin position="192"/>
        <end position="216"/>
    </location>
</feature>
<dbReference type="Gene3D" id="3.30.450.40">
    <property type="match status" value="1"/>
</dbReference>
<evidence type="ECO:0000256" key="9">
    <source>
        <dbReference type="SAM" id="Phobius"/>
    </source>
</evidence>
<feature type="domain" description="Signal transduction histidine kinase subgroup 3 dimerisation and phosphoacceptor" evidence="11">
    <location>
        <begin position="475"/>
        <end position="536"/>
    </location>
</feature>
<dbReference type="Proteomes" id="UP000546126">
    <property type="component" value="Unassembled WGS sequence"/>
</dbReference>
<dbReference type="GO" id="GO:0005886">
    <property type="term" value="C:plasma membrane"/>
    <property type="evidence" value="ECO:0007669"/>
    <property type="project" value="UniProtKB-SubCell"/>
</dbReference>
<dbReference type="GO" id="GO:0000155">
    <property type="term" value="F:phosphorelay sensor kinase activity"/>
    <property type="evidence" value="ECO:0007669"/>
    <property type="project" value="InterPro"/>
</dbReference>
<protein>
    <recommendedName>
        <fullName evidence="14">Histidine kinase</fullName>
    </recommendedName>
</protein>
<keyword evidence="3" id="KW-0808">Transferase</keyword>
<evidence type="ECO:0000256" key="3">
    <source>
        <dbReference type="ARBA" id="ARBA00022679"/>
    </source>
</evidence>
<organism evidence="12 13">
    <name type="scientific">Nonomuraea rhodomycinica</name>
    <dbReference type="NCBI Taxonomy" id="1712872"/>
    <lineage>
        <taxon>Bacteria</taxon>
        <taxon>Bacillati</taxon>
        <taxon>Actinomycetota</taxon>
        <taxon>Actinomycetes</taxon>
        <taxon>Streptosporangiales</taxon>
        <taxon>Streptosporangiaceae</taxon>
        <taxon>Nonomuraea</taxon>
    </lineage>
</organism>
<dbReference type="Pfam" id="PF07730">
    <property type="entry name" value="HisKA_3"/>
    <property type="match status" value="1"/>
</dbReference>
<dbReference type="GO" id="GO:0046983">
    <property type="term" value="F:protein dimerization activity"/>
    <property type="evidence" value="ECO:0007669"/>
    <property type="project" value="InterPro"/>
</dbReference>
<feature type="transmembrane region" description="Helical" evidence="9">
    <location>
        <begin position="322"/>
        <end position="339"/>
    </location>
</feature>
<evidence type="ECO:0000313" key="13">
    <source>
        <dbReference type="Proteomes" id="UP000546126"/>
    </source>
</evidence>
<feature type="transmembrane region" description="Helical" evidence="9">
    <location>
        <begin position="228"/>
        <end position="249"/>
    </location>
</feature>
<evidence type="ECO:0000259" key="11">
    <source>
        <dbReference type="Pfam" id="PF07730"/>
    </source>
</evidence>
<keyword evidence="8 9" id="KW-0472">Membrane</keyword>
<evidence type="ECO:0000256" key="1">
    <source>
        <dbReference type="ARBA" id="ARBA00004651"/>
    </source>
</evidence>
<dbReference type="PANTHER" id="PTHR24421">
    <property type="entry name" value="NITRATE/NITRITE SENSOR PROTEIN NARX-RELATED"/>
    <property type="match status" value="1"/>
</dbReference>
<feature type="transmembrane region" description="Helical" evidence="9">
    <location>
        <begin position="297"/>
        <end position="316"/>
    </location>
</feature>
<dbReference type="Pfam" id="PF02518">
    <property type="entry name" value="HATPase_c"/>
    <property type="match status" value="1"/>
</dbReference>
<keyword evidence="4 9" id="KW-0812">Transmembrane</keyword>
<evidence type="ECO:0008006" key="14">
    <source>
        <dbReference type="Google" id="ProtNLM"/>
    </source>
</evidence>
<dbReference type="Gene3D" id="3.30.565.10">
    <property type="entry name" value="Histidine kinase-like ATPase, C-terminal domain"/>
    <property type="match status" value="1"/>
</dbReference>
<dbReference type="Gene3D" id="1.20.5.1930">
    <property type="match status" value="1"/>
</dbReference>
<dbReference type="InterPro" id="IPR003594">
    <property type="entry name" value="HATPase_dom"/>
</dbReference>
<evidence type="ECO:0000256" key="2">
    <source>
        <dbReference type="ARBA" id="ARBA00022475"/>
    </source>
</evidence>
<dbReference type="SUPFAM" id="SSF55781">
    <property type="entry name" value="GAF domain-like"/>
    <property type="match status" value="1"/>
</dbReference>
<gene>
    <name evidence="12" type="ORF">HT134_10545</name>
</gene>
<dbReference type="InterPro" id="IPR050482">
    <property type="entry name" value="Sensor_HK_TwoCompSys"/>
</dbReference>
<feature type="transmembrane region" description="Helical" evidence="9">
    <location>
        <begin position="84"/>
        <end position="103"/>
    </location>
</feature>
<dbReference type="RefSeq" id="WP_175599935.1">
    <property type="nucleotide sequence ID" value="NZ_JABWGO010000001.1"/>
</dbReference>
<dbReference type="SUPFAM" id="SSF55874">
    <property type="entry name" value="ATPase domain of HSP90 chaperone/DNA topoisomerase II/histidine kinase"/>
    <property type="match status" value="1"/>
</dbReference>